<keyword evidence="2" id="KW-1185">Reference proteome</keyword>
<dbReference type="EMBL" id="JAWDGP010007114">
    <property type="protein sequence ID" value="KAK3729767.1"/>
    <property type="molecule type" value="Genomic_DNA"/>
</dbReference>
<name>A0AAE0Y1J6_9GAST</name>
<organism evidence="1 2">
    <name type="scientific">Elysia crispata</name>
    <name type="common">lettuce slug</name>
    <dbReference type="NCBI Taxonomy" id="231223"/>
    <lineage>
        <taxon>Eukaryota</taxon>
        <taxon>Metazoa</taxon>
        <taxon>Spiralia</taxon>
        <taxon>Lophotrochozoa</taxon>
        <taxon>Mollusca</taxon>
        <taxon>Gastropoda</taxon>
        <taxon>Heterobranchia</taxon>
        <taxon>Euthyneura</taxon>
        <taxon>Panpulmonata</taxon>
        <taxon>Sacoglossa</taxon>
        <taxon>Placobranchoidea</taxon>
        <taxon>Plakobranchidae</taxon>
        <taxon>Elysia</taxon>
    </lineage>
</organism>
<sequence>MFHTCKTPRTIHEYSSLRASVMVANSAKTTSLTVKRIQAPPAAQPRAPCSKLCLRQSSHNTVQYQYCSLSRTPRSSSS</sequence>
<proteinExistence type="predicted"/>
<evidence type="ECO:0000313" key="1">
    <source>
        <dbReference type="EMBL" id="KAK3729767.1"/>
    </source>
</evidence>
<dbReference type="AlphaFoldDB" id="A0AAE0Y1J6"/>
<dbReference type="Proteomes" id="UP001283361">
    <property type="component" value="Unassembled WGS sequence"/>
</dbReference>
<reference evidence="1" key="1">
    <citation type="journal article" date="2023" name="G3 (Bethesda)">
        <title>A reference genome for the long-term kleptoplast-retaining sea slug Elysia crispata morphotype clarki.</title>
        <authorList>
            <person name="Eastman K.E."/>
            <person name="Pendleton A.L."/>
            <person name="Shaikh M.A."/>
            <person name="Suttiyut T."/>
            <person name="Ogas R."/>
            <person name="Tomko P."/>
            <person name="Gavelis G."/>
            <person name="Widhalm J.R."/>
            <person name="Wisecaver J.H."/>
        </authorList>
    </citation>
    <scope>NUCLEOTIDE SEQUENCE</scope>
    <source>
        <strain evidence="1">ECLA1</strain>
    </source>
</reference>
<evidence type="ECO:0000313" key="2">
    <source>
        <dbReference type="Proteomes" id="UP001283361"/>
    </source>
</evidence>
<gene>
    <name evidence="1" type="ORF">RRG08_022080</name>
</gene>
<protein>
    <submittedName>
        <fullName evidence="1">Uncharacterized protein</fullName>
    </submittedName>
</protein>
<comment type="caution">
    <text evidence="1">The sequence shown here is derived from an EMBL/GenBank/DDBJ whole genome shotgun (WGS) entry which is preliminary data.</text>
</comment>
<accession>A0AAE0Y1J6</accession>